<comment type="caution">
    <text evidence="10">The sequence shown here is derived from an EMBL/GenBank/DDBJ whole genome shotgun (WGS) entry which is preliminary data.</text>
</comment>
<accession>A0ABR1QMA1</accession>
<evidence type="ECO:0000256" key="1">
    <source>
        <dbReference type="ARBA" id="ARBA00004141"/>
    </source>
</evidence>
<evidence type="ECO:0000313" key="10">
    <source>
        <dbReference type="EMBL" id="KAK7957326.1"/>
    </source>
</evidence>
<dbReference type="PROSITE" id="PS50850">
    <property type="entry name" value="MFS"/>
    <property type="match status" value="1"/>
</dbReference>
<dbReference type="InterPro" id="IPR005828">
    <property type="entry name" value="MFS_sugar_transport-like"/>
</dbReference>
<feature type="transmembrane region" description="Helical" evidence="8">
    <location>
        <begin position="464"/>
        <end position="485"/>
    </location>
</feature>
<dbReference type="SUPFAM" id="SSF103473">
    <property type="entry name" value="MFS general substrate transporter"/>
    <property type="match status" value="1"/>
</dbReference>
<feature type="region of interest" description="Disordered" evidence="7">
    <location>
        <begin position="664"/>
        <end position="705"/>
    </location>
</feature>
<dbReference type="Gene3D" id="1.20.1250.20">
    <property type="entry name" value="MFS general substrate transporter like domains"/>
    <property type="match status" value="1"/>
</dbReference>
<keyword evidence="6 8" id="KW-0472">Membrane</keyword>
<feature type="transmembrane region" description="Helical" evidence="8">
    <location>
        <begin position="567"/>
        <end position="588"/>
    </location>
</feature>
<keyword evidence="3" id="KW-0813">Transport</keyword>
<keyword evidence="4 8" id="KW-0812">Transmembrane</keyword>
<proteinExistence type="inferred from homology"/>
<dbReference type="RefSeq" id="XP_066702632.1">
    <property type="nucleotide sequence ID" value="XM_066842770.1"/>
</dbReference>
<dbReference type="PANTHER" id="PTHR48020">
    <property type="entry name" value="PROTON MYO-INOSITOL COTRANSPORTER"/>
    <property type="match status" value="1"/>
</dbReference>
<feature type="region of interest" description="Disordered" evidence="7">
    <location>
        <begin position="1"/>
        <end position="26"/>
    </location>
</feature>
<dbReference type="PROSITE" id="PS00217">
    <property type="entry name" value="SUGAR_TRANSPORT_2"/>
    <property type="match status" value="1"/>
</dbReference>
<dbReference type="InterPro" id="IPR020846">
    <property type="entry name" value="MFS_dom"/>
</dbReference>
<evidence type="ECO:0000259" key="9">
    <source>
        <dbReference type="PROSITE" id="PS50850"/>
    </source>
</evidence>
<sequence>MDGYSNNAFEQPNGDRGQRKTFRGQVPDSLALLNDDELREDARHFARAQLGMKDGPESSEAVEKLVRAAFVARDAAIYDRVAQGDEEYASRPLQVTLSDDEKEALKNERDKLFSERNILRVTAAVCLSAFLQGLMQASLNSSSLYPELLGAASISHSSSSISTDAASNSTSTSSALPVPEQWALGGLNAVPWFSAAGLGCWLAPPVNDHFGRRGAIAMSAALILASCLASGLVPLIRGEDRRSDRWRVLIAVRVINGIGMGIKAVSTPILASETAIRFWRGSFLLAWQLWVACGLMIGLLLNLIFAATIRVDDIVLGLMLGSPAVPAVILLFVLWSCPESPRYYMRVGSKNFNPKRAYQELRKIRGKCELLALKDIYLLHKTIEEEHSMQQLPEAQQDAKEKPNATKRLSGGFLDLFTQKRLRNALISASTVALSQQLCGRTLFTSFSGGGRKTGDEQVEHVKLITALGLSFGFGAVNFFCGLPAIKTIDTLGRRKWLISTLPLMCLFMAAAAYAFPMPYDHESVTTNTVRLVATLLYRCLITFLYRPDTHMMPNHSISDDHALTPPGSLGLFSGLTLLAWVLVYFLVEETRELSLENLHDVFSVPKAEFVRHKHRRLLWLARRYLLRDTRAPEPAMDMDAMDDPWRPARAGSPLFAAPNGNYAMSTAGESTGGSSGMTASRLASTTGSGGSAVSLPRGASRDRD</sequence>
<feature type="compositionally biased region" description="Polar residues" evidence="7">
    <location>
        <begin position="1"/>
        <end position="10"/>
    </location>
</feature>
<comment type="similarity">
    <text evidence="2">Belongs to the major facilitator superfamily. Sugar transporter (TC 2.A.1.1) family.</text>
</comment>
<feature type="transmembrane region" description="Helical" evidence="8">
    <location>
        <begin position="497"/>
        <end position="516"/>
    </location>
</feature>
<dbReference type="GeneID" id="92075832"/>
<dbReference type="InterPro" id="IPR005829">
    <property type="entry name" value="Sugar_transporter_CS"/>
</dbReference>
<feature type="transmembrane region" description="Helical" evidence="8">
    <location>
        <begin position="215"/>
        <end position="236"/>
    </location>
</feature>
<feature type="transmembrane region" description="Helical" evidence="8">
    <location>
        <begin position="248"/>
        <end position="271"/>
    </location>
</feature>
<reference evidence="10 11" key="1">
    <citation type="submission" date="2023-01" db="EMBL/GenBank/DDBJ databases">
        <title>Analysis of 21 Apiospora genomes using comparative genomics revels a genus with tremendous synthesis potential of carbohydrate active enzymes and secondary metabolites.</title>
        <authorList>
            <person name="Sorensen T."/>
        </authorList>
    </citation>
    <scope>NUCLEOTIDE SEQUENCE [LARGE SCALE GENOMIC DNA]</scope>
    <source>
        <strain evidence="10 11">CBS 24483</strain>
    </source>
</reference>
<comment type="subcellular location">
    <subcellularLocation>
        <location evidence="1">Membrane</location>
        <topology evidence="1">Multi-pass membrane protein</topology>
    </subcellularLocation>
</comment>
<evidence type="ECO:0000256" key="7">
    <source>
        <dbReference type="SAM" id="MobiDB-lite"/>
    </source>
</evidence>
<evidence type="ECO:0000256" key="8">
    <source>
        <dbReference type="SAM" id="Phobius"/>
    </source>
</evidence>
<feature type="transmembrane region" description="Helical" evidence="8">
    <location>
        <begin position="314"/>
        <end position="337"/>
    </location>
</feature>
<dbReference type="PANTHER" id="PTHR48020:SF12">
    <property type="entry name" value="PROTON MYO-INOSITOL COTRANSPORTER"/>
    <property type="match status" value="1"/>
</dbReference>
<evidence type="ECO:0000256" key="4">
    <source>
        <dbReference type="ARBA" id="ARBA00022692"/>
    </source>
</evidence>
<feature type="transmembrane region" description="Helical" evidence="8">
    <location>
        <begin position="283"/>
        <end position="308"/>
    </location>
</feature>
<evidence type="ECO:0000256" key="6">
    <source>
        <dbReference type="ARBA" id="ARBA00023136"/>
    </source>
</evidence>
<evidence type="ECO:0000256" key="3">
    <source>
        <dbReference type="ARBA" id="ARBA00022448"/>
    </source>
</evidence>
<evidence type="ECO:0000256" key="5">
    <source>
        <dbReference type="ARBA" id="ARBA00022989"/>
    </source>
</evidence>
<dbReference type="EMBL" id="JAQQWE010000004">
    <property type="protein sequence ID" value="KAK7957326.1"/>
    <property type="molecule type" value="Genomic_DNA"/>
</dbReference>
<feature type="domain" description="Major facilitator superfamily (MFS) profile" evidence="9">
    <location>
        <begin position="121"/>
        <end position="705"/>
    </location>
</feature>
<keyword evidence="10" id="KW-0378">Hydrolase</keyword>
<dbReference type="GO" id="GO:0016787">
    <property type="term" value="F:hydrolase activity"/>
    <property type="evidence" value="ECO:0007669"/>
    <property type="project" value="UniProtKB-KW"/>
</dbReference>
<gene>
    <name evidence="10" type="ORF">PG986_006548</name>
</gene>
<dbReference type="InterPro" id="IPR036259">
    <property type="entry name" value="MFS_trans_sf"/>
</dbReference>
<organism evidence="10 11">
    <name type="scientific">Apiospora aurea</name>
    <dbReference type="NCBI Taxonomy" id="335848"/>
    <lineage>
        <taxon>Eukaryota</taxon>
        <taxon>Fungi</taxon>
        <taxon>Dikarya</taxon>
        <taxon>Ascomycota</taxon>
        <taxon>Pezizomycotina</taxon>
        <taxon>Sordariomycetes</taxon>
        <taxon>Xylariomycetidae</taxon>
        <taxon>Amphisphaeriales</taxon>
        <taxon>Apiosporaceae</taxon>
        <taxon>Apiospora</taxon>
    </lineage>
</organism>
<keyword evidence="11" id="KW-1185">Reference proteome</keyword>
<dbReference type="InterPro" id="IPR050814">
    <property type="entry name" value="Myo-inositol_Transporter"/>
</dbReference>
<evidence type="ECO:0000313" key="11">
    <source>
        <dbReference type="Proteomes" id="UP001391051"/>
    </source>
</evidence>
<dbReference type="Pfam" id="PF00083">
    <property type="entry name" value="Sugar_tr"/>
    <property type="match status" value="1"/>
</dbReference>
<keyword evidence="5 8" id="KW-1133">Transmembrane helix</keyword>
<name>A0ABR1QMA1_9PEZI</name>
<dbReference type="Proteomes" id="UP001391051">
    <property type="component" value="Unassembled WGS sequence"/>
</dbReference>
<feature type="compositionally biased region" description="Low complexity" evidence="7">
    <location>
        <begin position="677"/>
        <end position="695"/>
    </location>
</feature>
<protein>
    <submittedName>
        <fullName evidence="10">Glycosyl hydrolase</fullName>
    </submittedName>
</protein>
<evidence type="ECO:0000256" key="2">
    <source>
        <dbReference type="ARBA" id="ARBA00010992"/>
    </source>
</evidence>